<evidence type="ECO:0000259" key="3">
    <source>
        <dbReference type="PROSITE" id="PS50977"/>
    </source>
</evidence>
<dbReference type="OrthoDB" id="9785164at2"/>
<proteinExistence type="predicted"/>
<feature type="domain" description="HTH tetR-type" evidence="3">
    <location>
        <begin position="8"/>
        <end position="68"/>
    </location>
</feature>
<dbReference type="InterPro" id="IPR050624">
    <property type="entry name" value="HTH-type_Tx_Regulator"/>
</dbReference>
<dbReference type="AlphaFoldDB" id="A0A3M8CY26"/>
<name>A0A3M8CY26_9BACL</name>
<organism evidence="4 5">
    <name type="scientific">Brevibacillus fluminis</name>
    <dbReference type="NCBI Taxonomy" id="511487"/>
    <lineage>
        <taxon>Bacteria</taxon>
        <taxon>Bacillati</taxon>
        <taxon>Bacillota</taxon>
        <taxon>Bacilli</taxon>
        <taxon>Bacillales</taxon>
        <taxon>Paenibacillaceae</taxon>
        <taxon>Brevibacillus</taxon>
    </lineage>
</organism>
<keyword evidence="5" id="KW-1185">Reference proteome</keyword>
<feature type="DNA-binding region" description="H-T-H motif" evidence="2">
    <location>
        <begin position="31"/>
        <end position="50"/>
    </location>
</feature>
<dbReference type="EMBL" id="RHHQ01000025">
    <property type="protein sequence ID" value="RNB80221.1"/>
    <property type="molecule type" value="Genomic_DNA"/>
</dbReference>
<dbReference type="Gene3D" id="1.10.10.60">
    <property type="entry name" value="Homeodomain-like"/>
    <property type="match status" value="1"/>
</dbReference>
<gene>
    <name evidence="4" type="ORF">EDM56_27855</name>
</gene>
<dbReference type="PROSITE" id="PS50977">
    <property type="entry name" value="HTH_TETR_2"/>
    <property type="match status" value="1"/>
</dbReference>
<dbReference type="InterPro" id="IPR009057">
    <property type="entry name" value="Homeodomain-like_sf"/>
</dbReference>
<evidence type="ECO:0000256" key="2">
    <source>
        <dbReference type="PROSITE-ProRule" id="PRU00335"/>
    </source>
</evidence>
<reference evidence="4 5" key="1">
    <citation type="submission" date="2018-10" db="EMBL/GenBank/DDBJ databases">
        <title>Phylogenomics of Brevibacillus.</title>
        <authorList>
            <person name="Dunlap C."/>
        </authorList>
    </citation>
    <scope>NUCLEOTIDE SEQUENCE [LARGE SCALE GENOMIC DNA]</scope>
    <source>
        <strain evidence="4 5">JCM 15716</strain>
    </source>
</reference>
<dbReference type="Proteomes" id="UP000271031">
    <property type="component" value="Unassembled WGS sequence"/>
</dbReference>
<evidence type="ECO:0000313" key="4">
    <source>
        <dbReference type="EMBL" id="RNB80221.1"/>
    </source>
</evidence>
<dbReference type="InterPro" id="IPR001647">
    <property type="entry name" value="HTH_TetR"/>
</dbReference>
<dbReference type="Gene3D" id="1.10.357.10">
    <property type="entry name" value="Tetracycline Repressor, domain 2"/>
    <property type="match status" value="1"/>
</dbReference>
<dbReference type="PANTHER" id="PTHR43479:SF11">
    <property type="entry name" value="ACREF_ENVCD OPERON REPRESSOR-RELATED"/>
    <property type="match status" value="1"/>
</dbReference>
<evidence type="ECO:0000256" key="1">
    <source>
        <dbReference type="ARBA" id="ARBA00023125"/>
    </source>
</evidence>
<keyword evidence="1 2" id="KW-0238">DNA-binding</keyword>
<dbReference type="Pfam" id="PF00440">
    <property type="entry name" value="TetR_N"/>
    <property type="match status" value="1"/>
</dbReference>
<sequence>MINFSGVVMTANLIIEAALKLFTQHGYEGASLADIANEVGIHKSSIYTHFKKKEDIFLAVFEYAMADYREHLKQLLTTIQHDSIEDSLYKILRDVGQYYNHSADKVVFQKRFLLFPPIFLQDDLKSRFASFDESLVQMLFSIFKERTPETEFNHEVVKGWLNAYSCVLDGLFSHMVYYGNVGFDEKVTSIWTLYWGGIQHSTLHAK</sequence>
<comment type="caution">
    <text evidence="4">The sequence shown here is derived from an EMBL/GenBank/DDBJ whole genome shotgun (WGS) entry which is preliminary data.</text>
</comment>
<dbReference type="PANTHER" id="PTHR43479">
    <property type="entry name" value="ACREF/ENVCD OPERON REPRESSOR-RELATED"/>
    <property type="match status" value="1"/>
</dbReference>
<dbReference type="PRINTS" id="PR00455">
    <property type="entry name" value="HTHTETR"/>
</dbReference>
<evidence type="ECO:0000313" key="5">
    <source>
        <dbReference type="Proteomes" id="UP000271031"/>
    </source>
</evidence>
<dbReference type="GO" id="GO:0003677">
    <property type="term" value="F:DNA binding"/>
    <property type="evidence" value="ECO:0007669"/>
    <property type="project" value="UniProtKB-UniRule"/>
</dbReference>
<dbReference type="SUPFAM" id="SSF46689">
    <property type="entry name" value="Homeodomain-like"/>
    <property type="match status" value="1"/>
</dbReference>
<accession>A0A3M8CY26</accession>
<protein>
    <submittedName>
        <fullName evidence="4">TetR/AcrR family transcriptional regulator</fullName>
    </submittedName>
</protein>